<dbReference type="PANTHER" id="PTHR11774">
    <property type="entry name" value="GERANYLGERANYL TRANSFERASE TYPE BETA SUBUNIT"/>
    <property type="match status" value="1"/>
</dbReference>
<comment type="caution">
    <text evidence="11">The sequence shown here is derived from an EMBL/GenBank/DDBJ whole genome shotgun (WGS) entry which is preliminary data.</text>
</comment>
<dbReference type="InterPro" id="IPR001330">
    <property type="entry name" value="Prenyltrans"/>
</dbReference>
<keyword evidence="7" id="KW-0862">Zinc</keyword>
<dbReference type="EMBL" id="JAFEMO010000004">
    <property type="protein sequence ID" value="KAH7572053.1"/>
    <property type="molecule type" value="Genomic_DNA"/>
</dbReference>
<reference evidence="11 12" key="1">
    <citation type="submission" date="2021-02" db="EMBL/GenBank/DDBJ databases">
        <title>Plant Genome Project.</title>
        <authorList>
            <person name="Zhang R.-G."/>
        </authorList>
    </citation>
    <scope>NUCLEOTIDE SEQUENCE [LARGE SCALE GENOMIC DNA]</scope>
    <source>
        <tissue evidence="11">Leaves</tissue>
    </source>
</reference>
<keyword evidence="5" id="KW-0479">Metal-binding</keyword>
<evidence type="ECO:0000256" key="4">
    <source>
        <dbReference type="ARBA" id="ARBA00022679"/>
    </source>
</evidence>
<evidence type="ECO:0000256" key="5">
    <source>
        <dbReference type="ARBA" id="ARBA00022723"/>
    </source>
</evidence>
<evidence type="ECO:0000313" key="11">
    <source>
        <dbReference type="EMBL" id="KAH7572053.1"/>
    </source>
</evidence>
<sequence>MGELAIDRLVKYIISVEKLDVLVPLSLFVGIIDYYMQMRKVGYKLVALGDSQIFLGCKNEDGSFNGDMWGEVDTRFSYIAVCCLSILHWLDKINVDKAVNYIVSCKNLDGGFGCTPGASLMQGKDLKNGGISDRPDDAVDVFHTYFGVAGIQWL</sequence>
<evidence type="ECO:0000256" key="3">
    <source>
        <dbReference type="ARBA" id="ARBA00022602"/>
    </source>
</evidence>
<comment type="cofactor">
    <cofactor evidence="1">
        <name>Zn(2+)</name>
        <dbReference type="ChEBI" id="CHEBI:29105"/>
    </cofactor>
</comment>
<proteinExistence type="inferred from homology"/>
<dbReference type="Proteomes" id="UP000827721">
    <property type="component" value="Unassembled WGS sequence"/>
</dbReference>
<dbReference type="Gene3D" id="1.50.10.20">
    <property type="match status" value="2"/>
</dbReference>
<evidence type="ECO:0000256" key="8">
    <source>
        <dbReference type="ARBA" id="ARBA00030816"/>
    </source>
</evidence>
<feature type="domain" description="Prenyltransferase alpha-alpha toroid" evidence="10">
    <location>
        <begin position="124"/>
        <end position="152"/>
    </location>
</feature>
<evidence type="ECO:0000256" key="7">
    <source>
        <dbReference type="ARBA" id="ARBA00022833"/>
    </source>
</evidence>
<keyword evidence="12" id="KW-1185">Reference proteome</keyword>
<organism evidence="11 12">
    <name type="scientific">Xanthoceras sorbifolium</name>
    <dbReference type="NCBI Taxonomy" id="99658"/>
    <lineage>
        <taxon>Eukaryota</taxon>
        <taxon>Viridiplantae</taxon>
        <taxon>Streptophyta</taxon>
        <taxon>Embryophyta</taxon>
        <taxon>Tracheophyta</taxon>
        <taxon>Spermatophyta</taxon>
        <taxon>Magnoliopsida</taxon>
        <taxon>eudicotyledons</taxon>
        <taxon>Gunneridae</taxon>
        <taxon>Pentapetalae</taxon>
        <taxon>rosids</taxon>
        <taxon>malvids</taxon>
        <taxon>Sapindales</taxon>
        <taxon>Sapindaceae</taxon>
        <taxon>Xanthoceroideae</taxon>
        <taxon>Xanthoceras</taxon>
    </lineage>
</organism>
<evidence type="ECO:0000259" key="10">
    <source>
        <dbReference type="Pfam" id="PF00432"/>
    </source>
</evidence>
<keyword evidence="6" id="KW-0677">Repeat</keyword>
<comment type="similarity">
    <text evidence="2">Belongs to the protein prenyltransferase subunit beta family.</text>
</comment>
<gene>
    <name evidence="11" type="ORF">JRO89_XS04G0194300</name>
</gene>
<dbReference type="PANTHER" id="PTHR11774:SF11">
    <property type="entry name" value="GERANYLGERANYL TRANSFERASE TYPE-2 SUBUNIT BETA"/>
    <property type="match status" value="1"/>
</dbReference>
<evidence type="ECO:0000256" key="2">
    <source>
        <dbReference type="ARBA" id="ARBA00010497"/>
    </source>
</evidence>
<keyword evidence="4" id="KW-0808">Transferase</keyword>
<dbReference type="InterPro" id="IPR045089">
    <property type="entry name" value="PGGT1B-like"/>
</dbReference>
<evidence type="ECO:0000313" key="12">
    <source>
        <dbReference type="Proteomes" id="UP000827721"/>
    </source>
</evidence>
<accession>A0ABQ8I5Z4</accession>
<feature type="domain" description="Prenyltransferase alpha-alpha toroid" evidence="10">
    <location>
        <begin position="53"/>
        <end position="118"/>
    </location>
</feature>
<keyword evidence="3" id="KW-0637">Prenyltransferase</keyword>
<evidence type="ECO:0000256" key="1">
    <source>
        <dbReference type="ARBA" id="ARBA00001947"/>
    </source>
</evidence>
<protein>
    <recommendedName>
        <fullName evidence="8">Geranylgeranyl transferase type II subunit beta</fullName>
    </recommendedName>
    <alternativeName>
        <fullName evidence="9">Type II protein geranyl-geranyltransferase subunit beta</fullName>
    </alternativeName>
</protein>
<dbReference type="SUPFAM" id="SSF48239">
    <property type="entry name" value="Terpenoid cyclases/Protein prenyltransferases"/>
    <property type="match status" value="1"/>
</dbReference>
<name>A0ABQ8I5Z4_9ROSI</name>
<dbReference type="InterPro" id="IPR008930">
    <property type="entry name" value="Terpenoid_cyclase/PrenylTrfase"/>
</dbReference>
<dbReference type="Pfam" id="PF00432">
    <property type="entry name" value="Prenyltrans"/>
    <property type="match status" value="2"/>
</dbReference>
<evidence type="ECO:0000256" key="9">
    <source>
        <dbReference type="ARBA" id="ARBA00032766"/>
    </source>
</evidence>
<evidence type="ECO:0000256" key="6">
    <source>
        <dbReference type="ARBA" id="ARBA00022737"/>
    </source>
</evidence>